<dbReference type="EMBL" id="JBAWTH010000008">
    <property type="protein sequence ID" value="KAL2290837.1"/>
    <property type="molecule type" value="Genomic_DNA"/>
</dbReference>
<evidence type="ECO:0000313" key="1">
    <source>
        <dbReference type="EMBL" id="KAL2290837.1"/>
    </source>
</evidence>
<comment type="caution">
    <text evidence="1">The sequence shown here is derived from an EMBL/GenBank/DDBJ whole genome shotgun (WGS) entry which is preliminary data.</text>
</comment>
<name>A0ABR4F809_9PEZI</name>
<protein>
    <recommendedName>
        <fullName evidence="3">Secreted protein</fullName>
    </recommendedName>
</protein>
<dbReference type="Proteomes" id="UP001600888">
    <property type="component" value="Unassembled WGS sequence"/>
</dbReference>
<evidence type="ECO:0000313" key="2">
    <source>
        <dbReference type="Proteomes" id="UP001600888"/>
    </source>
</evidence>
<organism evidence="1 2">
    <name type="scientific">Diaporthe vaccinii</name>
    <dbReference type="NCBI Taxonomy" id="105482"/>
    <lineage>
        <taxon>Eukaryota</taxon>
        <taxon>Fungi</taxon>
        <taxon>Dikarya</taxon>
        <taxon>Ascomycota</taxon>
        <taxon>Pezizomycotina</taxon>
        <taxon>Sordariomycetes</taxon>
        <taxon>Sordariomycetidae</taxon>
        <taxon>Diaporthales</taxon>
        <taxon>Diaporthaceae</taxon>
        <taxon>Diaporthe</taxon>
        <taxon>Diaporthe eres species complex</taxon>
    </lineage>
</organism>
<proteinExistence type="predicted"/>
<sequence>MFSPCAAVTMGLGVGASRDNLAAEGQYVRRDTRNTQQQTIHNTTIDGYHRGVGSLLSRRGLHCTNNNESH</sequence>
<evidence type="ECO:0008006" key="3">
    <source>
        <dbReference type="Google" id="ProtNLM"/>
    </source>
</evidence>
<accession>A0ABR4F809</accession>
<keyword evidence="2" id="KW-1185">Reference proteome</keyword>
<gene>
    <name evidence="1" type="ORF">FJTKL_14799</name>
</gene>
<reference evidence="1 2" key="1">
    <citation type="submission" date="2024-03" db="EMBL/GenBank/DDBJ databases">
        <title>A high-quality draft genome sequence of Diaporthe vaccinii, a causative agent of upright dieback and viscid rot disease in cranberry plants.</title>
        <authorList>
            <person name="Sarrasin M."/>
            <person name="Lang B.F."/>
            <person name="Burger G."/>
        </authorList>
    </citation>
    <scope>NUCLEOTIDE SEQUENCE [LARGE SCALE GENOMIC DNA]</scope>
    <source>
        <strain evidence="1 2">IS7</strain>
    </source>
</reference>